<keyword evidence="3" id="KW-1133">Transmembrane helix</keyword>
<dbReference type="Proteomes" id="UP000824140">
    <property type="component" value="Unassembled WGS sequence"/>
</dbReference>
<name>A0A9D1K7L5_9FIRM</name>
<comment type="caution">
    <text evidence="7">The sequence shown here is derived from an EMBL/GenBank/DDBJ whole genome shotgun (WGS) entry which is preliminary data.</text>
</comment>
<dbReference type="Pfam" id="PF06165">
    <property type="entry name" value="GH94_b-supersand"/>
    <property type="match status" value="2"/>
</dbReference>
<proteinExistence type="predicted"/>
<keyword evidence="2" id="KW-0808">Transferase</keyword>
<dbReference type="Gene3D" id="2.70.98.40">
    <property type="entry name" value="Glycoside hydrolase, family 65, N-terminal domain"/>
    <property type="match status" value="2"/>
</dbReference>
<dbReference type="Pfam" id="PF10091">
    <property type="entry name" value="Glycoamylase"/>
    <property type="match status" value="1"/>
</dbReference>
<evidence type="ECO:0000259" key="4">
    <source>
        <dbReference type="Pfam" id="PF06165"/>
    </source>
</evidence>
<dbReference type="Pfam" id="PF17167">
    <property type="entry name" value="Glyco_hydro_94"/>
    <property type="match status" value="1"/>
</dbReference>
<feature type="transmembrane region" description="Helical" evidence="3">
    <location>
        <begin position="364"/>
        <end position="384"/>
    </location>
</feature>
<sequence length="2531" mass="279436">MDITSRKYREWNRAAPGGEPVAEKRMRMLAMDLRVDSRAQLYFPRREIRQLHVLARRAHAMSEECRALAPAMEWLNDNARRMEAYCVEARAGRGGRLPAVRGLPRVALIARSLLEGGDVSLAQEGLERALLAFDDVQALGMAELWAVPAALRIEMCHCFIGVARSALADEEERLAAQKWVDAGAPRGELGSRAHTSAFFARALQLVSELEMVDARREIEQFLVRRDASAEGVIALAHERQAMDRMRMANLFETKERVDSLNWLDVFGRVSRAEQELNRDPSGAYPRMEEASKARVRERVILFAEKWRLGETTVARQAVKLAQKEEGVRNCLCWWLYDDEGSAEFRSRMDAGGARVRALSPDPDGYGYMGCVLAASLVVWLAFAWCSRSVGWSLLALPVAWAAGAALVGALFPRFVPPAHLLKLEMERVPREMATLVTIPALLTSKERAVELTRQLEALGCMEEEENIGFLLLGDFRDARQETLPDDEAILQTVRESICAMNERAGGEKYFFLHRERVHNPADGAWMGRERKRGALMDLYRLLLTGESAFAAEGECASRLARRYAYVLTIDADTRMLPGTARRLIGTIAHPVNRPREENGRRRGYALIQPRMELSLRAARSPFIRLMAGEGGVDSYPVSVSDLYQDATGQGIFGGKGIVDVAAFAKALEGKLPDNAILSHDLIEGLYAGSGFASDIALYEGFPSTLGGYIKRLERWTRGDWQLLRWIVRRELSALDRFKLIDNLRRSLVAPAAFALIALGLWFDARAALAMGLLPPFLPVLFSFLRARRREWARAFAHLALLPMEAGAQMAAVFRALYRSFVSHARMLEWVPSADAEGGYAAMAARVGAILLLPGLAHAHIALLALALGALFLLAPGWLHSLEEPDAPAVPDAEQAELLRGIARDTWHYFETYATGALPPDNVQLDPPVPPAQRTSPTNTGLYLLSCLCARLLGFIEESEMRERMEKTVRALEEMPKWKGHPYNWCDTQTLQPLHPKYVSSVDSGNLLACLLLCAQAVGGELAGRMRSLAHGMDFAALYDAKRDLFAIGVDVEREKPSNSHYDLLASESRILSFAAILSGGAPVKHFARLARGLVATRQGNALLSWSGTMFEYLMPELFLRAPRGSLLEASNRAVVRLQIAAGERLSRAWGVSESGYYAFDRDLNYQYRAFGYAAIAMSGSAQDNVVAPYATALALPFDLKAACANLQRISELGWRGEYGLYEAVDYNPNRLPDGAECAVVFSHMTHHQGMILAAVTNALCGDKLTRLFFEQPGAQALSLLLEEKAASRVRLRERAGVQESGRAEKLERRTARTGVAELWPDTHALYGGGATAVVSTAGQGFLRARGIFANRWTGDMLRRPEGLYVHVEEVGGPRTFLASGQAERPQWLRQKASFEAGRALWLSRTNAFGCRLEVCVSPEDGTLVQWLELENTSGALLRLRATSAFAVALMDEAELRAHPAFYALFVESSLAQDGVLRFARRKRAPEETFPLLLHAAAGNARISHETDLALLVGRDGDLGRAGGIAQSLSGTVGSVLNPCSALRADVQLAPGEKASLCFYIGLCEPCKEMEWINRHQGTGAALRARQLAQTQALAALNHIGISDALHHALQRGVAFLVDWRLAGTKRRMEATPVRELWALGISGDLPILAVHISDRAQLDLAREAVRAHEFYHTMGLWSDLLLINEYGNDYEQPVRDALGEIVSASTLREWQGKPGGVYLLEGALLEGRARETISSFAALELVGGEGSLSRQMRICWQQLAVAPAARGVPAPSDGYVPPALERRLFNGYGGFVPEGYSIDVLPGAPTPAPWANILANPQFGSLVTERGGGFTWYKNSRNNRLTPFDNDPLREGWGEMLYVLDGGEYFLAAPGPRPNRAYRALHAPGYSAFETGTEGLRSRLTVFADESLPVKWLLLSLKNEAAVEKRLEIRFAVDWLMGVSAADGRVLLSEARGDALFASGSMDGVAFAAMFAEGVRAGGNLRDFLGRGGLICPDGLLSSSEGGDLLSAAVSVPAGGQVSLACAMGCADGEEEARVLLAQVRGMRAEERLEGVCHAWRKRLSSLEIVTPDENINAMLTRFLPYQTFAGRVWGRAGLYQAGGAYGFRDQLQDMLLVMHYEPQLAREHILFCAAHQFEDGDVMHWWHPERTGVRTRISDDMLFLPFVTAAYVEYTGDEEILQERVPYLCNVEIPEGREDWYGQAQVSSKEETLREHCMRAIRRASLPGEHGLILMGTGDWNDGMNRIGARGRGESVWLTQFLSVVVRRFGRLVGDKELMALSEKLNRVLEQCAWDGKWYLRAYDDEGNPVCGGERIDALAQSWAVFSGLQAGRCECAMRAVRERLIDWDAGILRLLAPPFDGEADTVGYIAGYVPGVRENGGQYTHAACWTGFALAELGWVEDAWRALYALMPYSHAQTNEGARRYKVEPYVVAGDVYGEPPHTGRGGWTWYTGAAGWLAQFGLYLLGYERRGKFASLRALLPREWEEVRLKVRVGASVYTLVSRRGAQERAEVELIDDGEEHLVVFPARNAGQ</sequence>
<dbReference type="EMBL" id="DVJN01000170">
    <property type="protein sequence ID" value="HIS93028.1"/>
    <property type="molecule type" value="Genomic_DNA"/>
</dbReference>
<dbReference type="InterPro" id="IPR019282">
    <property type="entry name" value="Glycoamylase-like_cons_dom"/>
</dbReference>
<dbReference type="SUPFAM" id="SSF48208">
    <property type="entry name" value="Six-hairpin glycosidases"/>
    <property type="match status" value="1"/>
</dbReference>
<feature type="transmembrane region" description="Helical" evidence="3">
    <location>
        <begin position="768"/>
        <end position="786"/>
    </location>
</feature>
<feature type="domain" description="Glycosyl hydrolase 94 catalytic" evidence="6">
    <location>
        <begin position="2056"/>
        <end position="2458"/>
    </location>
</feature>
<dbReference type="InterPro" id="IPR052047">
    <property type="entry name" value="GH94_Enzymes"/>
</dbReference>
<dbReference type="SUPFAM" id="SSF74650">
    <property type="entry name" value="Galactose mutarotase-like"/>
    <property type="match status" value="2"/>
</dbReference>
<gene>
    <name evidence="7" type="ORF">IAA84_08450</name>
</gene>
<keyword evidence="3" id="KW-0472">Membrane</keyword>
<dbReference type="InterPro" id="IPR033432">
    <property type="entry name" value="GH94_catalytic"/>
</dbReference>
<dbReference type="Gene3D" id="1.50.10.140">
    <property type="match status" value="1"/>
</dbReference>
<feature type="domain" description="Glycoamylase-like" evidence="5">
    <location>
        <begin position="1060"/>
        <end position="1268"/>
    </location>
</feature>
<evidence type="ECO:0000313" key="8">
    <source>
        <dbReference type="Proteomes" id="UP000824140"/>
    </source>
</evidence>
<evidence type="ECO:0000259" key="5">
    <source>
        <dbReference type="Pfam" id="PF10091"/>
    </source>
</evidence>
<reference evidence="7" key="2">
    <citation type="journal article" date="2021" name="PeerJ">
        <title>Extensive microbial diversity within the chicken gut microbiome revealed by metagenomics and culture.</title>
        <authorList>
            <person name="Gilroy R."/>
            <person name="Ravi A."/>
            <person name="Getino M."/>
            <person name="Pursley I."/>
            <person name="Horton D.L."/>
            <person name="Alikhan N.F."/>
            <person name="Baker D."/>
            <person name="Gharbi K."/>
            <person name="Hall N."/>
            <person name="Watson M."/>
            <person name="Adriaenssens E.M."/>
            <person name="Foster-Nyarko E."/>
            <person name="Jarju S."/>
            <person name="Secka A."/>
            <person name="Antonio M."/>
            <person name="Oren A."/>
            <person name="Chaudhuri R.R."/>
            <person name="La Ragione R."/>
            <person name="Hildebrand F."/>
            <person name="Pallen M.J."/>
        </authorList>
    </citation>
    <scope>NUCLEOTIDE SEQUENCE</scope>
    <source>
        <strain evidence="7">13766</strain>
    </source>
</reference>
<feature type="transmembrane region" description="Helical" evidence="3">
    <location>
        <begin position="860"/>
        <end position="878"/>
    </location>
</feature>
<feature type="transmembrane region" description="Helical" evidence="3">
    <location>
        <begin position="390"/>
        <end position="415"/>
    </location>
</feature>
<dbReference type="PANTHER" id="PTHR37469">
    <property type="entry name" value="CELLOBIONIC ACID PHOSPHORYLASE-RELATED"/>
    <property type="match status" value="1"/>
</dbReference>
<dbReference type="GO" id="GO:0016757">
    <property type="term" value="F:glycosyltransferase activity"/>
    <property type="evidence" value="ECO:0007669"/>
    <property type="project" value="UniProtKB-KW"/>
</dbReference>
<dbReference type="InterPro" id="IPR012341">
    <property type="entry name" value="6hp_glycosidase-like_sf"/>
</dbReference>
<dbReference type="GO" id="GO:0030246">
    <property type="term" value="F:carbohydrate binding"/>
    <property type="evidence" value="ECO:0007669"/>
    <property type="project" value="InterPro"/>
</dbReference>
<dbReference type="InterPro" id="IPR037018">
    <property type="entry name" value="GH65_N"/>
</dbReference>
<dbReference type="InterPro" id="IPR011013">
    <property type="entry name" value="Gal_mutarotase_sf_dom"/>
</dbReference>
<evidence type="ECO:0000259" key="6">
    <source>
        <dbReference type="Pfam" id="PF17167"/>
    </source>
</evidence>
<protein>
    <submittedName>
        <fullName evidence="7">DUF3131 domain-containing protein</fullName>
    </submittedName>
</protein>
<dbReference type="InterPro" id="IPR008928">
    <property type="entry name" value="6-hairpin_glycosidase_sf"/>
</dbReference>
<dbReference type="SMART" id="SM01068">
    <property type="entry name" value="CBM_X"/>
    <property type="match status" value="1"/>
</dbReference>
<dbReference type="PANTHER" id="PTHR37469:SF2">
    <property type="entry name" value="CELLOBIONIC ACID PHOSPHORYLASE"/>
    <property type="match status" value="1"/>
</dbReference>
<dbReference type="GO" id="GO:0005975">
    <property type="term" value="P:carbohydrate metabolic process"/>
    <property type="evidence" value="ECO:0007669"/>
    <property type="project" value="InterPro"/>
</dbReference>
<evidence type="ECO:0000256" key="3">
    <source>
        <dbReference type="SAM" id="Phobius"/>
    </source>
</evidence>
<organism evidence="7 8">
    <name type="scientific">Candidatus Alectryocaccomicrobium excrementavium</name>
    <dbReference type="NCBI Taxonomy" id="2840668"/>
    <lineage>
        <taxon>Bacteria</taxon>
        <taxon>Bacillati</taxon>
        <taxon>Bacillota</taxon>
        <taxon>Clostridia</taxon>
        <taxon>Candidatus Alectryocaccomicrobium</taxon>
    </lineage>
</organism>
<evidence type="ECO:0000313" key="7">
    <source>
        <dbReference type="EMBL" id="HIS93028.1"/>
    </source>
</evidence>
<keyword evidence="1" id="KW-0328">Glycosyltransferase</keyword>
<dbReference type="InterPro" id="IPR010383">
    <property type="entry name" value="Glyco_hydrolase_94_b-supersand"/>
</dbReference>
<keyword evidence="3" id="KW-0812">Transmembrane</keyword>
<accession>A0A9D1K7L5</accession>
<feature type="domain" description="Glycosyl hydrolase 94 supersandwich" evidence="4">
    <location>
        <begin position="1796"/>
        <end position="2041"/>
    </location>
</feature>
<reference evidence="7" key="1">
    <citation type="submission" date="2020-10" db="EMBL/GenBank/DDBJ databases">
        <authorList>
            <person name="Gilroy R."/>
        </authorList>
    </citation>
    <scope>NUCLEOTIDE SEQUENCE</scope>
    <source>
        <strain evidence="7">13766</strain>
    </source>
</reference>
<feature type="domain" description="Glycosyl hydrolase 94 supersandwich" evidence="4">
    <location>
        <begin position="1319"/>
        <end position="1568"/>
    </location>
</feature>
<evidence type="ECO:0000256" key="2">
    <source>
        <dbReference type="ARBA" id="ARBA00022679"/>
    </source>
</evidence>
<dbReference type="Gene3D" id="1.50.10.10">
    <property type="match status" value="1"/>
</dbReference>
<evidence type="ECO:0000256" key="1">
    <source>
        <dbReference type="ARBA" id="ARBA00022676"/>
    </source>
</evidence>